<dbReference type="FunFam" id="1.25.40.90:FF:000028">
    <property type="entry name" value="TOM1-like protein 2"/>
    <property type="match status" value="1"/>
</dbReference>
<evidence type="ECO:0008006" key="11">
    <source>
        <dbReference type="Google" id="ProtNLM"/>
    </source>
</evidence>
<dbReference type="Proteomes" id="UP001497516">
    <property type="component" value="Chromosome 4"/>
</dbReference>
<comment type="similarity">
    <text evidence="2">Belongs to the TOM1 family.</text>
</comment>
<evidence type="ECO:0000256" key="1">
    <source>
        <dbReference type="ARBA" id="ARBA00004170"/>
    </source>
</evidence>
<feature type="domain" description="VHS" evidence="7">
    <location>
        <begin position="9"/>
        <end position="138"/>
    </location>
</feature>
<evidence type="ECO:0000313" key="10">
    <source>
        <dbReference type="Proteomes" id="UP001497516"/>
    </source>
</evidence>
<dbReference type="PANTHER" id="PTHR45898">
    <property type="entry name" value="TOM1-LIKE PROTEIN"/>
    <property type="match status" value="1"/>
</dbReference>
<keyword evidence="3" id="KW-0813">Transport</keyword>
<dbReference type="GO" id="GO:0035091">
    <property type="term" value="F:phosphatidylinositol binding"/>
    <property type="evidence" value="ECO:0007669"/>
    <property type="project" value="InterPro"/>
</dbReference>
<dbReference type="SMART" id="SM00288">
    <property type="entry name" value="VHS"/>
    <property type="match status" value="1"/>
</dbReference>
<dbReference type="GO" id="GO:0016020">
    <property type="term" value="C:membrane"/>
    <property type="evidence" value="ECO:0007669"/>
    <property type="project" value="UniProtKB-SubCell"/>
</dbReference>
<dbReference type="Pfam" id="PF03127">
    <property type="entry name" value="GAT"/>
    <property type="match status" value="1"/>
</dbReference>
<dbReference type="InterPro" id="IPR038425">
    <property type="entry name" value="GAT_sf"/>
</dbReference>
<dbReference type="InterPro" id="IPR008942">
    <property type="entry name" value="ENTH_VHS"/>
</dbReference>
<evidence type="ECO:0000259" key="8">
    <source>
        <dbReference type="PROSITE" id="PS50909"/>
    </source>
</evidence>
<evidence type="ECO:0000256" key="5">
    <source>
        <dbReference type="ARBA" id="ARBA00023136"/>
    </source>
</evidence>
<dbReference type="CDD" id="cd14231">
    <property type="entry name" value="GAT_GGA-like_plant"/>
    <property type="match status" value="1"/>
</dbReference>
<dbReference type="AlphaFoldDB" id="A0AAV2E580"/>
<accession>A0AAV2E580</accession>
<dbReference type="PROSITE" id="PS50179">
    <property type="entry name" value="VHS"/>
    <property type="match status" value="1"/>
</dbReference>
<dbReference type="SUPFAM" id="SSF89009">
    <property type="entry name" value="GAT-like domain"/>
    <property type="match status" value="1"/>
</dbReference>
<feature type="region of interest" description="Disordered" evidence="6">
    <location>
        <begin position="364"/>
        <end position="432"/>
    </location>
</feature>
<dbReference type="InterPro" id="IPR002014">
    <property type="entry name" value="VHS_dom"/>
</dbReference>
<sequence>MASELVDFATSDKLVEVDWAKNIEICELVARDQRQAKDVVKAIKKRLGSKSPNSQLYAVMLLEMLMNNIGEAVHHQVIDAAILPILVKIVKKKTDLPIRERIFLLLDATQTSLGGASGKFPQYYSAYYELVNAGVKFPDRSREVPSSHPTPQSNNRADHPTSQLNNGARHPTPQSNNKTTLNQELATSRQKAEPQAPPESSILQKAGNALEVLREVLDAVDSQNPEGAKDEFTLDLVEQCSFQKQRVMHLVMTCRDEKVVSRAIALNEELQRVLTRHDDLIAGRLVNSNNSRVSDIPTSTANRVDHEVDEEEEEVEQLFLRLRKGKACARPEDEVNTKEQHHLGLFASSLPPSEMLNRPLIRPVQSGQAQDEGGREAGPVSIPPPPAKHMERERFFKENKADGSAVSGHMRGLSLHSRNGSSSRSGSIDFTE</sequence>
<name>A0AAV2E580_9ROSI</name>
<feature type="region of interest" description="Disordered" evidence="6">
    <location>
        <begin position="139"/>
        <end position="201"/>
    </location>
</feature>
<evidence type="ECO:0000256" key="4">
    <source>
        <dbReference type="ARBA" id="ARBA00022927"/>
    </source>
</evidence>
<evidence type="ECO:0000313" key="9">
    <source>
        <dbReference type="EMBL" id="CAL1381091.1"/>
    </source>
</evidence>
<dbReference type="Gene3D" id="1.20.58.160">
    <property type="match status" value="1"/>
</dbReference>
<feature type="domain" description="GAT" evidence="8">
    <location>
        <begin position="194"/>
        <end position="282"/>
    </location>
</feature>
<dbReference type="EMBL" id="OZ034817">
    <property type="protein sequence ID" value="CAL1381091.1"/>
    <property type="molecule type" value="Genomic_DNA"/>
</dbReference>
<dbReference type="InterPro" id="IPR004152">
    <property type="entry name" value="GAT_dom"/>
</dbReference>
<evidence type="ECO:0000256" key="2">
    <source>
        <dbReference type="ARBA" id="ARBA00007708"/>
    </source>
</evidence>
<dbReference type="GO" id="GO:0043328">
    <property type="term" value="P:protein transport to vacuole involved in ubiquitin-dependent protein catabolic process via the multivesicular body sorting pathway"/>
    <property type="evidence" value="ECO:0007669"/>
    <property type="project" value="InterPro"/>
</dbReference>
<keyword evidence="4" id="KW-0653">Protein transport</keyword>
<proteinExistence type="inferred from homology"/>
<evidence type="ECO:0000256" key="6">
    <source>
        <dbReference type="SAM" id="MobiDB-lite"/>
    </source>
</evidence>
<evidence type="ECO:0000256" key="3">
    <source>
        <dbReference type="ARBA" id="ARBA00022448"/>
    </source>
</evidence>
<protein>
    <recommendedName>
        <fullName evidence="11">Target of Myb protein 1</fullName>
    </recommendedName>
</protein>
<dbReference type="SUPFAM" id="SSF48464">
    <property type="entry name" value="ENTH/VHS domain"/>
    <property type="match status" value="1"/>
</dbReference>
<dbReference type="PROSITE" id="PS50909">
    <property type="entry name" value="GAT"/>
    <property type="match status" value="1"/>
</dbReference>
<feature type="compositionally biased region" description="Polar residues" evidence="6">
    <location>
        <begin position="147"/>
        <end position="189"/>
    </location>
</feature>
<dbReference type="PANTHER" id="PTHR45898:SF3">
    <property type="entry name" value="TOM1-LIKE PROTEIN 5"/>
    <property type="match status" value="1"/>
</dbReference>
<gene>
    <name evidence="9" type="ORF">LTRI10_LOCUS22494</name>
</gene>
<dbReference type="Pfam" id="PF00790">
    <property type="entry name" value="VHS"/>
    <property type="match status" value="1"/>
</dbReference>
<evidence type="ECO:0000259" key="7">
    <source>
        <dbReference type="PROSITE" id="PS50179"/>
    </source>
</evidence>
<dbReference type="GO" id="GO:0005737">
    <property type="term" value="C:cytoplasm"/>
    <property type="evidence" value="ECO:0007669"/>
    <property type="project" value="UniProtKB-ARBA"/>
</dbReference>
<feature type="compositionally biased region" description="Low complexity" evidence="6">
    <location>
        <begin position="411"/>
        <end position="432"/>
    </location>
</feature>
<dbReference type="CDD" id="cd03561">
    <property type="entry name" value="VHS"/>
    <property type="match status" value="1"/>
</dbReference>
<comment type="subcellular location">
    <subcellularLocation>
        <location evidence="1">Membrane</location>
        <topology evidence="1">Peripheral membrane protein</topology>
    </subcellularLocation>
</comment>
<reference evidence="9 10" key="1">
    <citation type="submission" date="2024-04" db="EMBL/GenBank/DDBJ databases">
        <authorList>
            <person name="Fracassetti M."/>
        </authorList>
    </citation>
    <scope>NUCLEOTIDE SEQUENCE [LARGE SCALE GENOMIC DNA]</scope>
</reference>
<feature type="compositionally biased region" description="Basic and acidic residues" evidence="6">
    <location>
        <begin position="388"/>
        <end position="401"/>
    </location>
</feature>
<keyword evidence="5" id="KW-0472">Membrane</keyword>
<dbReference type="InterPro" id="IPR044836">
    <property type="entry name" value="TOL_plant"/>
</dbReference>
<keyword evidence="10" id="KW-1185">Reference proteome</keyword>
<dbReference type="Gene3D" id="1.25.40.90">
    <property type="match status" value="1"/>
</dbReference>
<dbReference type="GO" id="GO:0043130">
    <property type="term" value="F:ubiquitin binding"/>
    <property type="evidence" value="ECO:0007669"/>
    <property type="project" value="InterPro"/>
</dbReference>
<organism evidence="9 10">
    <name type="scientific">Linum trigynum</name>
    <dbReference type="NCBI Taxonomy" id="586398"/>
    <lineage>
        <taxon>Eukaryota</taxon>
        <taxon>Viridiplantae</taxon>
        <taxon>Streptophyta</taxon>
        <taxon>Embryophyta</taxon>
        <taxon>Tracheophyta</taxon>
        <taxon>Spermatophyta</taxon>
        <taxon>Magnoliopsida</taxon>
        <taxon>eudicotyledons</taxon>
        <taxon>Gunneridae</taxon>
        <taxon>Pentapetalae</taxon>
        <taxon>rosids</taxon>
        <taxon>fabids</taxon>
        <taxon>Malpighiales</taxon>
        <taxon>Linaceae</taxon>
        <taxon>Linum</taxon>
    </lineage>
</organism>